<dbReference type="PANTHER" id="PTHR34576">
    <property type="entry name" value="MEMBRANE-ASSOCIATED KINASE REGULATOR 6-RELATED"/>
    <property type="match status" value="1"/>
</dbReference>
<evidence type="ECO:0000313" key="1">
    <source>
        <dbReference type="EMBL" id="KVI10162.1"/>
    </source>
</evidence>
<keyword evidence="2" id="KW-1185">Reference proteome</keyword>
<accession>A0A103YJI1</accession>
<comment type="caution">
    <text evidence="1">The sequence shown here is derived from an EMBL/GenBank/DDBJ whole genome shotgun (WGS) entry which is preliminary data.</text>
</comment>
<sequence>METLSVESFSYGWLVNQNPPLDIADDASFIEMDPNLSPSKRFLVHQDFDFDLPTSQSPTNFVDADKLILNGILLPVNSYDAHSPATFNSIPVSPVSSITQRDVPLYRKSRSLSLRRCNRLPKRIIQKYMDLVRPLWCRMRRGRSDSSRVQGVENWEGSTASAPRRSEACWADHRRRSCDSESSIHEAAHPINPRLPFTYDEATNAFPPSQIDVNRIHTRAVSFSTAHR</sequence>
<name>A0A103YJI1_CYNCS</name>
<dbReference type="Proteomes" id="UP000243975">
    <property type="component" value="Unassembled WGS sequence"/>
</dbReference>
<gene>
    <name evidence="1" type="ORF">Ccrd_011423</name>
</gene>
<dbReference type="EMBL" id="LEKV01001027">
    <property type="protein sequence ID" value="KVI10162.1"/>
    <property type="molecule type" value="Genomic_DNA"/>
</dbReference>
<evidence type="ECO:0000313" key="2">
    <source>
        <dbReference type="Proteomes" id="UP000243975"/>
    </source>
</evidence>
<dbReference type="InterPro" id="IPR044699">
    <property type="entry name" value="MAKR6"/>
</dbReference>
<reference evidence="1 2" key="1">
    <citation type="journal article" date="2016" name="Sci. Rep.">
        <title>The genome sequence of the outbreeding globe artichoke constructed de novo incorporating a phase-aware low-pass sequencing strategy of F1 progeny.</title>
        <authorList>
            <person name="Scaglione D."/>
            <person name="Reyes-Chin-Wo S."/>
            <person name="Acquadro A."/>
            <person name="Froenicke L."/>
            <person name="Portis E."/>
            <person name="Beitel C."/>
            <person name="Tirone M."/>
            <person name="Mauro R."/>
            <person name="Lo Monaco A."/>
            <person name="Mauromicale G."/>
            <person name="Faccioli P."/>
            <person name="Cattivelli L."/>
            <person name="Rieseberg L."/>
            <person name="Michelmore R."/>
            <person name="Lanteri S."/>
        </authorList>
    </citation>
    <scope>NUCLEOTIDE SEQUENCE [LARGE SCALE GENOMIC DNA]</scope>
    <source>
        <strain evidence="1">2C</strain>
    </source>
</reference>
<organism evidence="1 2">
    <name type="scientific">Cynara cardunculus var. scolymus</name>
    <name type="common">Globe artichoke</name>
    <name type="synonym">Cynara scolymus</name>
    <dbReference type="NCBI Taxonomy" id="59895"/>
    <lineage>
        <taxon>Eukaryota</taxon>
        <taxon>Viridiplantae</taxon>
        <taxon>Streptophyta</taxon>
        <taxon>Embryophyta</taxon>
        <taxon>Tracheophyta</taxon>
        <taxon>Spermatophyta</taxon>
        <taxon>Magnoliopsida</taxon>
        <taxon>eudicotyledons</taxon>
        <taxon>Gunneridae</taxon>
        <taxon>Pentapetalae</taxon>
        <taxon>asterids</taxon>
        <taxon>campanulids</taxon>
        <taxon>Asterales</taxon>
        <taxon>Asteraceae</taxon>
        <taxon>Carduoideae</taxon>
        <taxon>Cardueae</taxon>
        <taxon>Carduinae</taxon>
        <taxon>Cynara</taxon>
    </lineage>
</organism>
<dbReference type="AlphaFoldDB" id="A0A103YJI1"/>
<protein>
    <recommendedName>
        <fullName evidence="3">Membrane-associated kinase regulator 6</fullName>
    </recommendedName>
</protein>
<dbReference type="OMA" id="DNWRKSC"/>
<evidence type="ECO:0008006" key="3">
    <source>
        <dbReference type="Google" id="ProtNLM"/>
    </source>
</evidence>
<proteinExistence type="predicted"/>
<dbReference type="Gramene" id="KVI10162">
    <property type="protein sequence ID" value="KVI10162"/>
    <property type="gene ID" value="Ccrd_011423"/>
</dbReference>
<dbReference type="PANTHER" id="PTHR34576:SF12">
    <property type="entry name" value="MEMBRANE-ASSOCIATED KINASE REGULATOR 6"/>
    <property type="match status" value="1"/>
</dbReference>